<dbReference type="EMBL" id="JACSQC010000002">
    <property type="protein sequence ID" value="MBD8043046.1"/>
    <property type="molecule type" value="Genomic_DNA"/>
</dbReference>
<dbReference type="RefSeq" id="WP_191745991.1">
    <property type="nucleotide sequence ID" value="NZ_JACSQC010000002.1"/>
</dbReference>
<organism evidence="1 2">
    <name type="scientific">Arthrobacter pullicola</name>
    <dbReference type="NCBI Taxonomy" id="2762224"/>
    <lineage>
        <taxon>Bacteria</taxon>
        <taxon>Bacillati</taxon>
        <taxon>Actinomycetota</taxon>
        <taxon>Actinomycetes</taxon>
        <taxon>Micrococcales</taxon>
        <taxon>Micrococcaceae</taxon>
        <taxon>Arthrobacter</taxon>
    </lineage>
</organism>
<reference evidence="1 2" key="1">
    <citation type="submission" date="2020-08" db="EMBL/GenBank/DDBJ databases">
        <title>A Genomic Blueprint of the Chicken Gut Microbiome.</title>
        <authorList>
            <person name="Gilroy R."/>
            <person name="Ravi A."/>
            <person name="Getino M."/>
            <person name="Pursley I."/>
            <person name="Horton D.L."/>
            <person name="Alikhan N.-F."/>
            <person name="Baker D."/>
            <person name="Gharbi K."/>
            <person name="Hall N."/>
            <person name="Watson M."/>
            <person name="Adriaenssens E.M."/>
            <person name="Foster-Nyarko E."/>
            <person name="Jarju S."/>
            <person name="Secka A."/>
            <person name="Antonio M."/>
            <person name="Oren A."/>
            <person name="Chaudhuri R."/>
            <person name="La Ragione R.M."/>
            <person name="Hildebrand F."/>
            <person name="Pallen M.J."/>
        </authorList>
    </citation>
    <scope>NUCLEOTIDE SEQUENCE [LARGE SCALE GENOMIC DNA]</scope>
    <source>
        <strain evidence="1 2">Sa2BUA2</strain>
    </source>
</reference>
<comment type="caution">
    <text evidence="1">The sequence shown here is derived from an EMBL/GenBank/DDBJ whole genome shotgun (WGS) entry which is preliminary data.</text>
</comment>
<protein>
    <recommendedName>
        <fullName evidence="3">DUF559 domain-containing protein</fullName>
    </recommendedName>
</protein>
<evidence type="ECO:0000313" key="2">
    <source>
        <dbReference type="Proteomes" id="UP000652763"/>
    </source>
</evidence>
<accession>A0ABR8YG03</accession>
<sequence length="149" mass="17025">MPLPANLPENSFTLRRARSLGLRRSRLRAKDLLIPSRDIRLRRDAEPVLAERCRPYLDLLPDAFLSHVTAARLYGLPLPRPLQSEPTCVEYDGAHHLTPAQQSRDHHRDLLTHQLGWHQVRINKFDVAQGPAWVVGKVRQALVRGGWTP</sequence>
<evidence type="ECO:0000313" key="1">
    <source>
        <dbReference type="EMBL" id="MBD8043046.1"/>
    </source>
</evidence>
<dbReference type="Proteomes" id="UP000652763">
    <property type="component" value="Unassembled WGS sequence"/>
</dbReference>
<name>A0ABR8YG03_9MICC</name>
<gene>
    <name evidence="1" type="ORF">H9638_04390</name>
</gene>
<dbReference type="Gene3D" id="3.40.960.10">
    <property type="entry name" value="VSR Endonuclease"/>
    <property type="match status" value="1"/>
</dbReference>
<evidence type="ECO:0008006" key="3">
    <source>
        <dbReference type="Google" id="ProtNLM"/>
    </source>
</evidence>
<proteinExistence type="predicted"/>
<keyword evidence="2" id="KW-1185">Reference proteome</keyword>